<dbReference type="PANTHER" id="PTHR43334">
    <property type="entry name" value="ACETATE--COA LIGASE [ADP-FORMING]"/>
    <property type="match status" value="1"/>
</dbReference>
<comment type="caution">
    <text evidence="4">The sequence shown here is derived from an EMBL/GenBank/DDBJ whole genome shotgun (WGS) entry which is preliminary data.</text>
</comment>
<evidence type="ECO:0000256" key="2">
    <source>
        <dbReference type="ARBA" id="ARBA00022741"/>
    </source>
</evidence>
<gene>
    <name evidence="4" type="primary">ftsY_47</name>
    <name evidence="4" type="ORF">SDC9_151209</name>
</gene>
<dbReference type="Gene3D" id="3.30.470.20">
    <property type="entry name" value="ATP-grasp fold, B domain"/>
    <property type="match status" value="1"/>
</dbReference>
<dbReference type="GO" id="GO:0006614">
    <property type="term" value="P:SRP-dependent cotranslational protein targeting to membrane"/>
    <property type="evidence" value="ECO:0007669"/>
    <property type="project" value="InterPro"/>
</dbReference>
<sequence>MLLVLDATTGQNALSQAKLFKEAAGVTGVVLTKLDGTAKGGVVLGIQNAEQLAQAFGTLRQNLAERAPGIACNEVLVQPMRKGLTEVLVGYRVDVDAGPIIMLAAGGIWAEVMKDRSIRLAPVSVEVAREMIGEVRMLQTVAGLRGTKKGDLEALAQTIANLSNLAVRPDLKVSEAEVNPLMVMPEGEGVLAVDALILQA</sequence>
<dbReference type="SUPFAM" id="SSF56059">
    <property type="entry name" value="Glutathione synthetase ATP-binding domain-like"/>
    <property type="match status" value="1"/>
</dbReference>
<accession>A0A645ETZ7</accession>
<dbReference type="Pfam" id="PF13549">
    <property type="entry name" value="ATP-grasp_5"/>
    <property type="match status" value="1"/>
</dbReference>
<keyword evidence="3" id="KW-0067">ATP-binding</keyword>
<evidence type="ECO:0000256" key="3">
    <source>
        <dbReference type="ARBA" id="ARBA00022840"/>
    </source>
</evidence>
<proteinExistence type="predicted"/>
<dbReference type="EMBL" id="VSSQ01049897">
    <property type="protein sequence ID" value="MPN03974.1"/>
    <property type="molecule type" value="Genomic_DNA"/>
</dbReference>
<protein>
    <submittedName>
        <fullName evidence="4">Signal recognition particle receptor FtsY</fullName>
    </submittedName>
</protein>
<dbReference type="PANTHER" id="PTHR43334:SF1">
    <property type="entry name" value="3-HYDROXYPROPIONATE--COA LIGASE [ADP-FORMING]"/>
    <property type="match status" value="1"/>
</dbReference>
<dbReference type="GO" id="GO:0016874">
    <property type="term" value="F:ligase activity"/>
    <property type="evidence" value="ECO:0007669"/>
    <property type="project" value="UniProtKB-KW"/>
</dbReference>
<evidence type="ECO:0000256" key="1">
    <source>
        <dbReference type="ARBA" id="ARBA00022598"/>
    </source>
</evidence>
<keyword evidence="2" id="KW-0547">Nucleotide-binding</keyword>
<dbReference type="GO" id="GO:0005524">
    <property type="term" value="F:ATP binding"/>
    <property type="evidence" value="ECO:0007669"/>
    <property type="project" value="UniProtKB-KW"/>
</dbReference>
<dbReference type="GO" id="GO:0005525">
    <property type="term" value="F:GTP binding"/>
    <property type="evidence" value="ECO:0007669"/>
    <property type="project" value="UniProtKB-KW"/>
</dbReference>
<keyword evidence="4" id="KW-0675">Receptor</keyword>
<dbReference type="InterPro" id="IPR051538">
    <property type="entry name" value="Acyl-CoA_Synth/Transferase"/>
</dbReference>
<keyword evidence="1" id="KW-0436">Ligase</keyword>
<name>A0A645ETZ7_9ZZZZ</name>
<reference evidence="4" key="1">
    <citation type="submission" date="2019-08" db="EMBL/GenBank/DDBJ databases">
        <authorList>
            <person name="Kucharzyk K."/>
            <person name="Murdoch R.W."/>
            <person name="Higgins S."/>
            <person name="Loffler F."/>
        </authorList>
    </citation>
    <scope>NUCLEOTIDE SEQUENCE</scope>
</reference>
<organism evidence="4">
    <name type="scientific">bioreactor metagenome</name>
    <dbReference type="NCBI Taxonomy" id="1076179"/>
    <lineage>
        <taxon>unclassified sequences</taxon>
        <taxon>metagenomes</taxon>
        <taxon>ecological metagenomes</taxon>
    </lineage>
</organism>
<dbReference type="AlphaFoldDB" id="A0A645ETZ7"/>
<evidence type="ECO:0000313" key="4">
    <source>
        <dbReference type="EMBL" id="MPN03974.1"/>
    </source>
</evidence>